<dbReference type="InterPro" id="IPR011761">
    <property type="entry name" value="ATP-grasp"/>
</dbReference>
<dbReference type="GO" id="GO:0008360">
    <property type="term" value="P:regulation of cell shape"/>
    <property type="evidence" value="ECO:0007669"/>
    <property type="project" value="UniProtKB-KW"/>
</dbReference>
<dbReference type="InterPro" id="IPR005905">
    <property type="entry name" value="D_ala_D_ala"/>
</dbReference>
<dbReference type="Gene3D" id="3.40.50.20">
    <property type="match status" value="1"/>
</dbReference>
<dbReference type="PANTHER" id="PTHR23132">
    <property type="entry name" value="D-ALANINE--D-ALANINE LIGASE"/>
    <property type="match status" value="1"/>
</dbReference>
<evidence type="ECO:0000259" key="18">
    <source>
        <dbReference type="PROSITE" id="PS50975"/>
    </source>
</evidence>
<dbReference type="InterPro" id="IPR011095">
    <property type="entry name" value="Dala_Dala_lig_C"/>
</dbReference>
<dbReference type="HAMAP" id="MF_00047">
    <property type="entry name" value="Dala_Dala_lig"/>
    <property type="match status" value="1"/>
</dbReference>
<keyword evidence="9 16" id="KW-0460">Magnesium</keyword>
<name>A0A0G1RRB2_9BACT</name>
<dbReference type="SUPFAM" id="SSF52440">
    <property type="entry name" value="PreATP-grasp domain"/>
    <property type="match status" value="1"/>
</dbReference>
<comment type="caution">
    <text evidence="19">The sequence shown here is derived from an EMBL/GenBank/DDBJ whole genome shotgun (WGS) entry which is preliminary data.</text>
</comment>
<evidence type="ECO:0000256" key="9">
    <source>
        <dbReference type="ARBA" id="ARBA00022842"/>
    </source>
</evidence>
<evidence type="ECO:0000256" key="17">
    <source>
        <dbReference type="PROSITE-ProRule" id="PRU00409"/>
    </source>
</evidence>
<evidence type="ECO:0000256" key="12">
    <source>
        <dbReference type="ARBA" id="ARBA00023211"/>
    </source>
</evidence>
<proteinExistence type="inferred from homology"/>
<dbReference type="PATRIC" id="fig|1618602.3.peg.358"/>
<feature type="binding site" evidence="16">
    <location>
        <position position="294"/>
    </location>
    <ligand>
        <name>Mg(2+)</name>
        <dbReference type="ChEBI" id="CHEBI:18420"/>
        <label>2</label>
    </ligand>
</feature>
<keyword evidence="7 17" id="KW-0547">Nucleotide-binding</keyword>
<dbReference type="AlphaFoldDB" id="A0A0G1RRB2"/>
<dbReference type="GO" id="GO:0005524">
    <property type="term" value="F:ATP binding"/>
    <property type="evidence" value="ECO:0007669"/>
    <property type="project" value="UniProtKB-UniRule"/>
</dbReference>
<dbReference type="FunFam" id="3.30.470.20:FF:000008">
    <property type="entry name" value="D-alanine--D-alanine ligase"/>
    <property type="match status" value="1"/>
</dbReference>
<comment type="similarity">
    <text evidence="3 14">Belongs to the D-alanine--D-alanine ligase family.</text>
</comment>
<feature type="active site" evidence="15">
    <location>
        <position position="19"/>
    </location>
</feature>
<dbReference type="PROSITE" id="PS50975">
    <property type="entry name" value="ATP_GRASP"/>
    <property type="match status" value="1"/>
</dbReference>
<evidence type="ECO:0000256" key="10">
    <source>
        <dbReference type="ARBA" id="ARBA00022960"/>
    </source>
</evidence>
<dbReference type="EC" id="6.3.2.4" evidence="14"/>
<dbReference type="GO" id="GO:0008716">
    <property type="term" value="F:D-alanine-D-alanine ligase activity"/>
    <property type="evidence" value="ECO:0007669"/>
    <property type="project" value="UniProtKB-UniRule"/>
</dbReference>
<keyword evidence="12 16" id="KW-0464">Manganese</keyword>
<evidence type="ECO:0000256" key="11">
    <source>
        <dbReference type="ARBA" id="ARBA00022984"/>
    </source>
</evidence>
<dbReference type="GO" id="GO:0005737">
    <property type="term" value="C:cytoplasm"/>
    <property type="evidence" value="ECO:0007669"/>
    <property type="project" value="UniProtKB-SubCell"/>
</dbReference>
<feature type="active site" evidence="15">
    <location>
        <position position="170"/>
    </location>
</feature>
<feature type="binding site" evidence="16">
    <location>
        <position position="281"/>
    </location>
    <ligand>
        <name>Mg(2+)</name>
        <dbReference type="ChEBI" id="CHEBI:18420"/>
        <label>1</label>
    </ligand>
</feature>
<comment type="subcellular location">
    <subcellularLocation>
        <location evidence="2 14">Cytoplasm</location>
    </subcellularLocation>
</comment>
<comment type="cofactor">
    <cofactor evidence="16">
        <name>Mg(2+)</name>
        <dbReference type="ChEBI" id="CHEBI:18420"/>
    </cofactor>
    <cofactor evidence="16">
        <name>Mn(2+)</name>
        <dbReference type="ChEBI" id="CHEBI:29035"/>
    </cofactor>
    <text evidence="16">Binds 2 magnesium or manganese ions per subunit.</text>
</comment>
<dbReference type="Gene3D" id="3.30.1490.20">
    <property type="entry name" value="ATP-grasp fold, A domain"/>
    <property type="match status" value="1"/>
</dbReference>
<evidence type="ECO:0000313" key="19">
    <source>
        <dbReference type="EMBL" id="KKU23475.1"/>
    </source>
</evidence>
<keyword evidence="11 14" id="KW-0573">Peptidoglycan synthesis</keyword>
<evidence type="ECO:0000256" key="16">
    <source>
        <dbReference type="PIRSR" id="PIRSR039102-3"/>
    </source>
</evidence>
<dbReference type="UniPathway" id="UPA00219"/>
<dbReference type="Gene3D" id="3.30.470.20">
    <property type="entry name" value="ATP-grasp fold, B domain"/>
    <property type="match status" value="1"/>
</dbReference>
<feature type="binding site" evidence="16">
    <location>
        <position position="294"/>
    </location>
    <ligand>
        <name>Mg(2+)</name>
        <dbReference type="ChEBI" id="CHEBI:18420"/>
        <label>1</label>
    </ligand>
</feature>
<dbReference type="SUPFAM" id="SSF56059">
    <property type="entry name" value="Glutathione synthetase ATP-binding domain-like"/>
    <property type="match status" value="1"/>
</dbReference>
<dbReference type="GO" id="GO:0071555">
    <property type="term" value="P:cell wall organization"/>
    <property type="evidence" value="ECO:0007669"/>
    <property type="project" value="UniProtKB-KW"/>
</dbReference>
<dbReference type="EMBL" id="LCLV01000011">
    <property type="protein sequence ID" value="KKU23475.1"/>
    <property type="molecule type" value="Genomic_DNA"/>
</dbReference>
<dbReference type="InterPro" id="IPR016185">
    <property type="entry name" value="PreATP-grasp_dom_sf"/>
</dbReference>
<comment type="function">
    <text evidence="14">Cell wall formation.</text>
</comment>
<feature type="active site" evidence="15">
    <location>
        <position position="305"/>
    </location>
</feature>
<dbReference type="PANTHER" id="PTHR23132:SF23">
    <property type="entry name" value="D-ALANINE--D-ALANINE LIGASE B"/>
    <property type="match status" value="1"/>
</dbReference>
<evidence type="ECO:0000256" key="14">
    <source>
        <dbReference type="HAMAP-Rule" id="MF_00047"/>
    </source>
</evidence>
<keyword evidence="6 16" id="KW-0479">Metal-binding</keyword>
<evidence type="ECO:0000256" key="6">
    <source>
        <dbReference type="ARBA" id="ARBA00022723"/>
    </source>
</evidence>
<reference evidence="19 20" key="1">
    <citation type="journal article" date="2015" name="Nature">
        <title>rRNA introns, odd ribosomes, and small enigmatic genomes across a large radiation of phyla.</title>
        <authorList>
            <person name="Brown C.T."/>
            <person name="Hug L.A."/>
            <person name="Thomas B.C."/>
            <person name="Sharon I."/>
            <person name="Castelle C.J."/>
            <person name="Singh A."/>
            <person name="Wilkins M.J."/>
            <person name="Williams K.H."/>
            <person name="Banfield J.F."/>
        </authorList>
    </citation>
    <scope>NUCLEOTIDE SEQUENCE [LARGE SCALE GENOMIC DNA]</scope>
</reference>
<feature type="binding site" evidence="16">
    <location>
        <position position="296"/>
    </location>
    <ligand>
        <name>Mg(2+)</name>
        <dbReference type="ChEBI" id="CHEBI:18420"/>
        <label>2</label>
    </ligand>
</feature>
<comment type="pathway">
    <text evidence="14">Cell wall biogenesis; peptidoglycan biosynthesis.</text>
</comment>
<dbReference type="Proteomes" id="UP000034643">
    <property type="component" value="Unassembled WGS sequence"/>
</dbReference>
<accession>A0A0G1RRB2</accession>
<dbReference type="InterPro" id="IPR011127">
    <property type="entry name" value="Dala_Dala_lig_N"/>
</dbReference>
<dbReference type="InterPro" id="IPR000291">
    <property type="entry name" value="D-Ala_lig_Van_CS"/>
</dbReference>
<comment type="catalytic activity">
    <reaction evidence="14">
        <text>2 D-alanine + ATP = D-alanyl-D-alanine + ADP + phosphate + H(+)</text>
        <dbReference type="Rhea" id="RHEA:11224"/>
        <dbReference type="ChEBI" id="CHEBI:15378"/>
        <dbReference type="ChEBI" id="CHEBI:30616"/>
        <dbReference type="ChEBI" id="CHEBI:43474"/>
        <dbReference type="ChEBI" id="CHEBI:57416"/>
        <dbReference type="ChEBI" id="CHEBI:57822"/>
        <dbReference type="ChEBI" id="CHEBI:456216"/>
        <dbReference type="EC" id="6.3.2.4"/>
    </reaction>
</comment>
<evidence type="ECO:0000256" key="4">
    <source>
        <dbReference type="ARBA" id="ARBA00022490"/>
    </source>
</evidence>
<dbReference type="InterPro" id="IPR013815">
    <property type="entry name" value="ATP_grasp_subdomain_1"/>
</dbReference>
<keyword evidence="5 14" id="KW-0436">Ligase</keyword>
<dbReference type="Pfam" id="PF07478">
    <property type="entry name" value="Dala_Dala_lig_C"/>
    <property type="match status" value="1"/>
</dbReference>
<evidence type="ECO:0000256" key="3">
    <source>
        <dbReference type="ARBA" id="ARBA00010871"/>
    </source>
</evidence>
<dbReference type="NCBIfam" id="TIGR01205">
    <property type="entry name" value="D_ala_D_alaTIGR"/>
    <property type="match status" value="1"/>
</dbReference>
<dbReference type="PIRSF" id="PIRSF039102">
    <property type="entry name" value="Ddl/VanB"/>
    <property type="match status" value="1"/>
</dbReference>
<comment type="cofactor">
    <cofactor evidence="1">
        <name>Mn(2+)</name>
        <dbReference type="ChEBI" id="CHEBI:29035"/>
    </cofactor>
</comment>
<evidence type="ECO:0000256" key="7">
    <source>
        <dbReference type="ARBA" id="ARBA00022741"/>
    </source>
</evidence>
<evidence type="ECO:0000256" key="1">
    <source>
        <dbReference type="ARBA" id="ARBA00001936"/>
    </source>
</evidence>
<keyword evidence="13 14" id="KW-0961">Cell wall biogenesis/degradation</keyword>
<keyword evidence="8 17" id="KW-0067">ATP-binding</keyword>
<organism evidence="19 20">
    <name type="scientific">Candidatus Woesebacteria bacterium GW2011_GWF1_46_13</name>
    <dbReference type="NCBI Taxonomy" id="1618602"/>
    <lineage>
        <taxon>Bacteria</taxon>
        <taxon>Candidatus Woeseibacteriota</taxon>
    </lineage>
</organism>
<sequence length="347" mass="37979">MRIKKKIKVVVLMGGKSPEHEISIISGREVVGNLDKKKYEVLPIIIAKDGKRWRLASKKAILTLPDPLKFKGIRKDITIPQSKELQGVAGVADKGIDVVFVAMHGPFGEDGTVQGMLELAGLAYTGSGVTASAIGMDKLMFRKVMRAEGIPVPKSTSKFPCFVKPHNQGSSVGASIVRNKKELAKAMKLARKYSDKVLVEEYLVGKEVTCAVLGNEDPKALPVIEIVPLKGEFFDYQSKYTESGAREIVPARISKALTKKVQEMAVKVYKAIGCRGFGRVDFILKDNRSPVVLEINTIPGLTPMSLLPKAAKEAGYSYPALLEAIIKYASFKDGPCRKPQNFKESCR</sequence>
<feature type="domain" description="ATP-grasp" evidence="18">
    <location>
        <begin position="114"/>
        <end position="327"/>
    </location>
</feature>
<protein>
    <recommendedName>
        <fullName evidence="14">D-alanine--D-alanine ligase</fullName>
        <ecNumber evidence="14">6.3.2.4</ecNumber>
    </recommendedName>
    <alternativeName>
        <fullName evidence="14">D-Ala-D-Ala ligase</fullName>
    </alternativeName>
    <alternativeName>
        <fullName evidence="14">D-alanylalanine synthetase</fullName>
    </alternativeName>
</protein>
<dbReference type="GO" id="GO:0046872">
    <property type="term" value="F:metal ion binding"/>
    <property type="evidence" value="ECO:0007669"/>
    <property type="project" value="UniProtKB-KW"/>
</dbReference>
<dbReference type="Pfam" id="PF01820">
    <property type="entry name" value="Dala_Dala_lig_N"/>
    <property type="match status" value="1"/>
</dbReference>
<evidence type="ECO:0000313" key="20">
    <source>
        <dbReference type="Proteomes" id="UP000034643"/>
    </source>
</evidence>
<keyword evidence="4 14" id="KW-0963">Cytoplasm</keyword>
<evidence type="ECO:0000256" key="8">
    <source>
        <dbReference type="ARBA" id="ARBA00022840"/>
    </source>
</evidence>
<evidence type="ECO:0000256" key="5">
    <source>
        <dbReference type="ARBA" id="ARBA00022598"/>
    </source>
</evidence>
<dbReference type="GO" id="GO:0009252">
    <property type="term" value="P:peptidoglycan biosynthetic process"/>
    <property type="evidence" value="ECO:0007669"/>
    <property type="project" value="UniProtKB-UniRule"/>
</dbReference>
<dbReference type="NCBIfam" id="NF002378">
    <property type="entry name" value="PRK01372.1"/>
    <property type="match status" value="1"/>
</dbReference>
<evidence type="ECO:0000256" key="15">
    <source>
        <dbReference type="PIRSR" id="PIRSR039102-1"/>
    </source>
</evidence>
<dbReference type="PROSITE" id="PS00844">
    <property type="entry name" value="DALA_DALA_LIGASE_2"/>
    <property type="match status" value="1"/>
</dbReference>
<dbReference type="PROSITE" id="PS00843">
    <property type="entry name" value="DALA_DALA_LIGASE_1"/>
    <property type="match status" value="1"/>
</dbReference>
<evidence type="ECO:0000256" key="2">
    <source>
        <dbReference type="ARBA" id="ARBA00004496"/>
    </source>
</evidence>
<gene>
    <name evidence="14" type="primary">ddl</name>
    <name evidence="19" type="ORF">UX34_C0011G0002</name>
</gene>
<evidence type="ECO:0000256" key="13">
    <source>
        <dbReference type="ARBA" id="ARBA00023316"/>
    </source>
</evidence>
<keyword evidence="10 14" id="KW-0133">Cell shape</keyword>